<sequence>MSEEYMDFDRFIETFELKLDKEFDCDGVAASWAPSTNGGPQLWGDELNAFRLDENDPMSELAEKSTAELTISPDREFMAIATNTVIRIYTVELKLLTAEFDGHEDTIQSIQFWKMDNGNVQEARYVILSQDSEPAGADGVIFVWYLDEYGKRVGNTKNPAQFEGRFLSGSATALSCDETLFVHSDRSITTQNWSRPSHLLPQLVIRSLSDPLTEVCRLKGHQDSIMWASWSPTDPNIIASASWDESCRIWNAATGECIHSIQGRSGQNWTGDFSPNGEQILFAGRSRSGATHIAIYTVATGTCIQQLELPGLDGWSTPLKWSPNADVIALVINRSVILWDVAMNKTTDVMTVHSDGGLRDDFCDITSVKWLDQKGSKLLVRITDHTVFIWDRQRNWKWRLQRPPGLQQLTTLSSAEAFIEEKKLLLSLDGDWQVRTWEIE</sequence>
<feature type="repeat" description="WD" evidence="3">
    <location>
        <begin position="218"/>
        <end position="260"/>
    </location>
</feature>
<gene>
    <name evidence="4" type="ORF">X797_009270</name>
</gene>
<dbReference type="Proteomes" id="UP000030151">
    <property type="component" value="Unassembled WGS sequence"/>
</dbReference>
<dbReference type="Gene3D" id="2.130.10.10">
    <property type="entry name" value="YVTN repeat-like/Quinoprotein amine dehydrogenase"/>
    <property type="match status" value="2"/>
</dbReference>
<evidence type="ECO:0000256" key="2">
    <source>
        <dbReference type="ARBA" id="ARBA00022737"/>
    </source>
</evidence>
<dbReference type="SUPFAM" id="SSF50978">
    <property type="entry name" value="WD40 repeat-like"/>
    <property type="match status" value="1"/>
</dbReference>
<evidence type="ECO:0000256" key="3">
    <source>
        <dbReference type="PROSITE-ProRule" id="PRU00221"/>
    </source>
</evidence>
<protein>
    <submittedName>
        <fullName evidence="4">WD40 domain protein</fullName>
    </submittedName>
</protein>
<dbReference type="PROSITE" id="PS50082">
    <property type="entry name" value="WD_REPEATS_2"/>
    <property type="match status" value="1"/>
</dbReference>
<organism evidence="4 5">
    <name type="scientific">Metarhizium robertsii</name>
    <dbReference type="NCBI Taxonomy" id="568076"/>
    <lineage>
        <taxon>Eukaryota</taxon>
        <taxon>Fungi</taxon>
        <taxon>Dikarya</taxon>
        <taxon>Ascomycota</taxon>
        <taxon>Pezizomycotina</taxon>
        <taxon>Sordariomycetes</taxon>
        <taxon>Hypocreomycetidae</taxon>
        <taxon>Hypocreales</taxon>
        <taxon>Clavicipitaceae</taxon>
        <taxon>Metarhizium</taxon>
    </lineage>
</organism>
<dbReference type="PROSITE" id="PS00678">
    <property type="entry name" value="WD_REPEATS_1"/>
    <property type="match status" value="2"/>
</dbReference>
<dbReference type="SMART" id="SM00320">
    <property type="entry name" value="WD40"/>
    <property type="match status" value="4"/>
</dbReference>
<proteinExistence type="predicted"/>
<dbReference type="EMBL" id="JELW01000035">
    <property type="protein sequence ID" value="EXU97551.1"/>
    <property type="molecule type" value="Genomic_DNA"/>
</dbReference>
<dbReference type="InterPro" id="IPR036322">
    <property type="entry name" value="WD40_repeat_dom_sf"/>
</dbReference>
<keyword evidence="2" id="KW-0677">Repeat</keyword>
<dbReference type="HOGENOM" id="CLU_031896_0_0_1"/>
<dbReference type="PROSITE" id="PS50294">
    <property type="entry name" value="WD_REPEATS_REGION"/>
    <property type="match status" value="1"/>
</dbReference>
<comment type="caution">
    <text evidence="4">The sequence shown here is derived from an EMBL/GenBank/DDBJ whole genome shotgun (WGS) entry which is preliminary data.</text>
</comment>
<name>A0A014MZ64_9HYPO</name>
<dbReference type="InterPro" id="IPR015943">
    <property type="entry name" value="WD40/YVTN_repeat-like_dom_sf"/>
</dbReference>
<keyword evidence="1 3" id="KW-0853">WD repeat</keyword>
<dbReference type="InterPro" id="IPR019775">
    <property type="entry name" value="WD40_repeat_CS"/>
</dbReference>
<dbReference type="Pfam" id="PF00400">
    <property type="entry name" value="WD40"/>
    <property type="match status" value="1"/>
</dbReference>
<evidence type="ECO:0000313" key="4">
    <source>
        <dbReference type="EMBL" id="EXU97551.1"/>
    </source>
</evidence>
<dbReference type="eggNOG" id="KOG0266">
    <property type="taxonomic scope" value="Eukaryota"/>
</dbReference>
<reference evidence="4 5" key="1">
    <citation type="submission" date="2014-02" db="EMBL/GenBank/DDBJ databases">
        <title>The genome sequence of the entomopathogenic fungus Metarhizium robertsii ARSEF 2575.</title>
        <authorList>
            <person name="Giuliano Garisto Donzelli B."/>
            <person name="Roe B.A."/>
            <person name="Macmil S.L."/>
            <person name="Krasnoff S.B."/>
            <person name="Gibson D.M."/>
        </authorList>
    </citation>
    <scope>NUCLEOTIDE SEQUENCE [LARGE SCALE GENOMIC DNA]</scope>
    <source>
        <strain evidence="4 5">ARSEF 2575</strain>
    </source>
</reference>
<dbReference type="AlphaFoldDB" id="A0A014MZ64"/>
<accession>A0A014MZ64</accession>
<dbReference type="PANTHER" id="PTHR19848">
    <property type="entry name" value="WD40 REPEAT PROTEIN"/>
    <property type="match status" value="1"/>
</dbReference>
<evidence type="ECO:0000313" key="5">
    <source>
        <dbReference type="Proteomes" id="UP000030151"/>
    </source>
</evidence>
<dbReference type="PANTHER" id="PTHR19848:SF8">
    <property type="entry name" value="F-BOX AND WD REPEAT DOMAIN CONTAINING 7"/>
    <property type="match status" value="1"/>
</dbReference>
<evidence type="ECO:0000256" key="1">
    <source>
        <dbReference type="ARBA" id="ARBA00022574"/>
    </source>
</evidence>
<dbReference type="InterPro" id="IPR001680">
    <property type="entry name" value="WD40_rpt"/>
</dbReference>